<dbReference type="Pfam" id="PF14065">
    <property type="entry name" value="Pvc16_N"/>
    <property type="match status" value="1"/>
</dbReference>
<protein>
    <submittedName>
        <fullName evidence="2">DUF4255 domain-containing protein</fullName>
    </submittedName>
</protein>
<dbReference type="EMBL" id="SRSF01000004">
    <property type="protein sequence ID" value="THH39417.1"/>
    <property type="molecule type" value="Genomic_DNA"/>
</dbReference>
<proteinExistence type="predicted"/>
<dbReference type="InterPro" id="IPR025351">
    <property type="entry name" value="Pvc16_N"/>
</dbReference>
<accession>A0A4S4NKR5</accession>
<evidence type="ECO:0000259" key="1">
    <source>
        <dbReference type="Pfam" id="PF14065"/>
    </source>
</evidence>
<evidence type="ECO:0000313" key="2">
    <source>
        <dbReference type="EMBL" id="THH39417.1"/>
    </source>
</evidence>
<feature type="domain" description="Pvc16 N-terminal" evidence="1">
    <location>
        <begin position="13"/>
        <end position="202"/>
    </location>
</feature>
<name>A0A4S4NKR5_9BACT</name>
<dbReference type="RefSeq" id="WP_136459550.1">
    <property type="nucleotide sequence ID" value="NZ_SRSF01000004.1"/>
</dbReference>
<sequence length="212" mass="23514">MPNVQDRVSDLLMALRGYLQLRLDEIQSSALNRTVIGNISRPDSDGIAGPNTTHPLTDSVVITLVRMEEDPTRKNQRNYRVNPLATDNSDGILYRNPPVGLNLYVLITANHNNYLTALTILSNVVAVFQNRNRVPDEPGVPWPANALYSERSLKLTLLSPTFEEHNHLWSMLGGKQVPSALYLLQTANVELVPDTPLTGPPVTEIVLNETIT</sequence>
<keyword evidence="3" id="KW-1185">Reference proteome</keyword>
<gene>
    <name evidence="2" type="ORF">E4021_11735</name>
</gene>
<dbReference type="OrthoDB" id="7560784at2"/>
<dbReference type="AlphaFoldDB" id="A0A4S4NKR5"/>
<reference evidence="2 3" key="1">
    <citation type="submission" date="2019-04" db="EMBL/GenBank/DDBJ databases">
        <title>Lewinella litorea sp. nov., isolated from a marine sand.</title>
        <authorList>
            <person name="Yoon J.-H."/>
        </authorList>
    </citation>
    <scope>NUCLEOTIDE SEQUENCE [LARGE SCALE GENOMIC DNA]</scope>
    <source>
        <strain evidence="2 3">HSMS-39</strain>
    </source>
</reference>
<comment type="caution">
    <text evidence="2">The sequence shown here is derived from an EMBL/GenBank/DDBJ whole genome shotgun (WGS) entry which is preliminary data.</text>
</comment>
<evidence type="ECO:0000313" key="3">
    <source>
        <dbReference type="Proteomes" id="UP000308528"/>
    </source>
</evidence>
<dbReference type="Proteomes" id="UP000308528">
    <property type="component" value="Unassembled WGS sequence"/>
</dbReference>
<organism evidence="2 3">
    <name type="scientific">Neolewinella litorea</name>
    <dbReference type="NCBI Taxonomy" id="2562452"/>
    <lineage>
        <taxon>Bacteria</taxon>
        <taxon>Pseudomonadati</taxon>
        <taxon>Bacteroidota</taxon>
        <taxon>Saprospiria</taxon>
        <taxon>Saprospirales</taxon>
        <taxon>Lewinellaceae</taxon>
        <taxon>Neolewinella</taxon>
    </lineage>
</organism>